<evidence type="ECO:0000259" key="1">
    <source>
        <dbReference type="Pfam" id="PF14213"/>
    </source>
</evidence>
<name>A0ABW5BM65_9PROT</name>
<dbReference type="InterPro" id="IPR025474">
    <property type="entry name" value="DUF4325"/>
</dbReference>
<evidence type="ECO:0000313" key="2">
    <source>
        <dbReference type="EMBL" id="MFD2206606.1"/>
    </source>
</evidence>
<dbReference type="EMBL" id="JBHUII010000006">
    <property type="protein sequence ID" value="MFD2206606.1"/>
    <property type="molecule type" value="Genomic_DNA"/>
</dbReference>
<accession>A0ABW5BM65</accession>
<dbReference type="RefSeq" id="WP_380252402.1">
    <property type="nucleotide sequence ID" value="NZ_JBHUII010000006.1"/>
</dbReference>
<reference evidence="3" key="1">
    <citation type="journal article" date="2019" name="Int. J. Syst. Evol. Microbiol.">
        <title>The Global Catalogue of Microorganisms (GCM) 10K type strain sequencing project: providing services to taxonomists for standard genome sequencing and annotation.</title>
        <authorList>
            <consortium name="The Broad Institute Genomics Platform"/>
            <consortium name="The Broad Institute Genome Sequencing Center for Infectious Disease"/>
            <person name="Wu L."/>
            <person name="Ma J."/>
        </authorList>
    </citation>
    <scope>NUCLEOTIDE SEQUENCE [LARGE SCALE GENOMIC DNA]</scope>
    <source>
        <strain evidence="3">CGMCC 4.7192</strain>
    </source>
</reference>
<dbReference type="Proteomes" id="UP001597294">
    <property type="component" value="Unassembled WGS sequence"/>
</dbReference>
<dbReference type="Pfam" id="PF14213">
    <property type="entry name" value="DUF4325"/>
    <property type="match status" value="1"/>
</dbReference>
<proteinExistence type="predicted"/>
<keyword evidence="3" id="KW-1185">Reference proteome</keyword>
<organism evidence="2 3">
    <name type="scientific">Kiloniella antarctica</name>
    <dbReference type="NCBI Taxonomy" id="1550907"/>
    <lineage>
        <taxon>Bacteria</taxon>
        <taxon>Pseudomonadati</taxon>
        <taxon>Pseudomonadota</taxon>
        <taxon>Alphaproteobacteria</taxon>
        <taxon>Rhodospirillales</taxon>
        <taxon>Kiloniellaceae</taxon>
        <taxon>Kiloniella</taxon>
    </lineage>
</organism>
<protein>
    <submittedName>
        <fullName evidence="2">STAS-like domain-containing protein</fullName>
    </submittedName>
</protein>
<evidence type="ECO:0000313" key="3">
    <source>
        <dbReference type="Proteomes" id="UP001597294"/>
    </source>
</evidence>
<comment type="caution">
    <text evidence="2">The sequence shown here is derived from an EMBL/GenBank/DDBJ whole genome shotgun (WGS) entry which is preliminary data.</text>
</comment>
<feature type="domain" description="DUF4325" evidence="1">
    <location>
        <begin position="35"/>
        <end position="95"/>
    </location>
</feature>
<gene>
    <name evidence="2" type="ORF">ACFSKO_13315</name>
</gene>
<sequence length="126" mass="14459">MKNTSKLSNSMQIKIAEDFSKAPAGRYESDGPANGTTFRKKILEPNLRNKDLTDLYINFDDTYSYGSSFLEEAFGGLIRESKIPFKDLEAKLHLEAEKPAYKRYCDLAWRYINAEEEKHSSQALHT</sequence>